<dbReference type="AlphaFoldDB" id="A0AAD9IEW2"/>
<feature type="transmembrane region" description="Helical" evidence="4">
    <location>
        <begin position="342"/>
        <end position="365"/>
    </location>
</feature>
<accession>A0AAD9IEW2</accession>
<dbReference type="GO" id="GO:0016020">
    <property type="term" value="C:membrane"/>
    <property type="evidence" value="ECO:0007669"/>
    <property type="project" value="UniProtKB-SubCell"/>
</dbReference>
<evidence type="ECO:0000259" key="5">
    <source>
        <dbReference type="PROSITE" id="PS50850"/>
    </source>
</evidence>
<feature type="transmembrane region" description="Helical" evidence="4">
    <location>
        <begin position="144"/>
        <end position="164"/>
    </location>
</feature>
<feature type="transmembrane region" description="Helical" evidence="4">
    <location>
        <begin position="208"/>
        <end position="228"/>
    </location>
</feature>
<keyword evidence="4" id="KW-1133">Transmembrane helix</keyword>
<dbReference type="Proteomes" id="UP001217918">
    <property type="component" value="Unassembled WGS sequence"/>
</dbReference>
<dbReference type="InterPro" id="IPR011701">
    <property type="entry name" value="MFS"/>
</dbReference>
<feature type="transmembrane region" description="Helical" evidence="4">
    <location>
        <begin position="286"/>
        <end position="305"/>
    </location>
</feature>
<feature type="transmembrane region" description="Helical" evidence="4">
    <location>
        <begin position="90"/>
        <end position="112"/>
    </location>
</feature>
<comment type="similarity">
    <text evidence="2">Belongs to the major facilitator superfamily. Monocarboxylate porter (TC 2.A.1.13) family.</text>
</comment>
<evidence type="ECO:0000256" key="4">
    <source>
        <dbReference type="SAM" id="Phobius"/>
    </source>
</evidence>
<comment type="subcellular location">
    <subcellularLocation>
        <location evidence="1">Membrane</location>
        <topology evidence="1">Multi-pass membrane protein</topology>
    </subcellularLocation>
</comment>
<feature type="transmembrane region" description="Helical" evidence="4">
    <location>
        <begin position="119"/>
        <end position="138"/>
    </location>
</feature>
<dbReference type="GO" id="GO:0022857">
    <property type="term" value="F:transmembrane transporter activity"/>
    <property type="evidence" value="ECO:0007669"/>
    <property type="project" value="InterPro"/>
</dbReference>
<dbReference type="Gene3D" id="1.20.1250.20">
    <property type="entry name" value="MFS general substrate transporter like domains"/>
    <property type="match status" value="1"/>
</dbReference>
<dbReference type="EMBL" id="JAQQPM010000009">
    <property type="protein sequence ID" value="KAK2075247.1"/>
    <property type="molecule type" value="Genomic_DNA"/>
</dbReference>
<gene>
    <name evidence="6" type="ORF">P8C59_009390</name>
</gene>
<feature type="compositionally biased region" description="Pro residues" evidence="3">
    <location>
        <begin position="13"/>
        <end position="30"/>
    </location>
</feature>
<dbReference type="InterPro" id="IPR050327">
    <property type="entry name" value="Proton-linked_MCT"/>
</dbReference>
<proteinExistence type="inferred from homology"/>
<evidence type="ECO:0000313" key="6">
    <source>
        <dbReference type="EMBL" id="KAK2075247.1"/>
    </source>
</evidence>
<feature type="region of interest" description="Disordered" evidence="3">
    <location>
        <begin position="1"/>
        <end position="40"/>
    </location>
</feature>
<evidence type="ECO:0000313" key="7">
    <source>
        <dbReference type="Proteomes" id="UP001217918"/>
    </source>
</evidence>
<feature type="transmembrane region" description="Helical" evidence="4">
    <location>
        <begin position="317"/>
        <end position="336"/>
    </location>
</feature>
<sequence length="466" mass="49635">MKAATIENDPGTSPLPPRTPPPATAPAPPEPEPEPDPELITYPEGGTRAWLVVLGSWMALFASLGLMNVLATFQTFVSTHQLAEYDDCTIGWIFSLYLFMCFFTGVYTGPLFDKYGPRWLIFSGAVGLIAGLMLLSISTQYWHFLLVFGLLIGVASSLLFTPSITAVGHFFLARRGLATGIVTTAGSVGGVLFPLILQPLFDRAGWAWAIRALGLICLAATVVANLLIRSRLPPARGASARPDPRIFLNRAFALTTAAVFLLEFAIFIPLTYISTYALSKGFSQSFASNLLTLLNAGSFLGRVLSGFAADLIGPFNASIYAVGLTVLACLGIWLPAGDTAPGIVIFVLLFGFSSGSNISLVSVTIGRLCKTQEYGRYYATCYTVVSASTLIGIPIAGQVLTVDGGKFDGLITMTGFVYIAALATFVAAKLAYLPSLPLPSSLLPGGPDRMHDEARKIVHSLLCLVQ</sequence>
<keyword evidence="7" id="KW-1185">Reference proteome</keyword>
<organism evidence="6 7">
    <name type="scientific">Phyllachora maydis</name>
    <dbReference type="NCBI Taxonomy" id="1825666"/>
    <lineage>
        <taxon>Eukaryota</taxon>
        <taxon>Fungi</taxon>
        <taxon>Dikarya</taxon>
        <taxon>Ascomycota</taxon>
        <taxon>Pezizomycotina</taxon>
        <taxon>Sordariomycetes</taxon>
        <taxon>Sordariomycetidae</taxon>
        <taxon>Phyllachorales</taxon>
        <taxon>Phyllachoraceae</taxon>
        <taxon>Phyllachora</taxon>
    </lineage>
</organism>
<evidence type="ECO:0000256" key="2">
    <source>
        <dbReference type="ARBA" id="ARBA00006727"/>
    </source>
</evidence>
<dbReference type="PANTHER" id="PTHR11360:SF177">
    <property type="entry name" value="RIBOFLAVIN TRANSPORTER MCH5"/>
    <property type="match status" value="1"/>
</dbReference>
<evidence type="ECO:0000256" key="3">
    <source>
        <dbReference type="SAM" id="MobiDB-lite"/>
    </source>
</evidence>
<feature type="transmembrane region" description="Helical" evidence="4">
    <location>
        <begin position="377"/>
        <end position="397"/>
    </location>
</feature>
<name>A0AAD9IEW2_9PEZI</name>
<evidence type="ECO:0000256" key="1">
    <source>
        <dbReference type="ARBA" id="ARBA00004141"/>
    </source>
</evidence>
<feature type="transmembrane region" description="Helical" evidence="4">
    <location>
        <begin position="176"/>
        <end position="196"/>
    </location>
</feature>
<dbReference type="Pfam" id="PF07690">
    <property type="entry name" value="MFS_1"/>
    <property type="match status" value="1"/>
</dbReference>
<comment type="caution">
    <text evidence="6">The sequence shown here is derived from an EMBL/GenBank/DDBJ whole genome shotgun (WGS) entry which is preliminary data.</text>
</comment>
<dbReference type="InterPro" id="IPR020846">
    <property type="entry name" value="MFS_dom"/>
</dbReference>
<protein>
    <recommendedName>
        <fullName evidence="5">Major facilitator superfamily (MFS) profile domain-containing protein</fullName>
    </recommendedName>
</protein>
<dbReference type="SUPFAM" id="SSF103473">
    <property type="entry name" value="MFS general substrate transporter"/>
    <property type="match status" value="1"/>
</dbReference>
<dbReference type="PANTHER" id="PTHR11360">
    <property type="entry name" value="MONOCARBOXYLATE TRANSPORTER"/>
    <property type="match status" value="1"/>
</dbReference>
<feature type="transmembrane region" description="Helical" evidence="4">
    <location>
        <begin position="248"/>
        <end position="274"/>
    </location>
</feature>
<dbReference type="InterPro" id="IPR036259">
    <property type="entry name" value="MFS_trans_sf"/>
</dbReference>
<feature type="transmembrane region" description="Helical" evidence="4">
    <location>
        <begin position="49"/>
        <end position="70"/>
    </location>
</feature>
<feature type="transmembrane region" description="Helical" evidence="4">
    <location>
        <begin position="409"/>
        <end position="432"/>
    </location>
</feature>
<reference evidence="6" key="1">
    <citation type="journal article" date="2023" name="Mol. Plant Microbe Interact.">
        <title>Elucidating the Obligate Nature and Biological Capacity of an Invasive Fungal Corn Pathogen.</title>
        <authorList>
            <person name="MacCready J.S."/>
            <person name="Roggenkamp E.M."/>
            <person name="Gdanetz K."/>
            <person name="Chilvers M.I."/>
        </authorList>
    </citation>
    <scope>NUCLEOTIDE SEQUENCE</scope>
    <source>
        <strain evidence="6">PM02</strain>
    </source>
</reference>
<keyword evidence="4" id="KW-0812">Transmembrane</keyword>
<feature type="domain" description="Major facilitator superfamily (MFS) profile" evidence="5">
    <location>
        <begin position="51"/>
        <end position="432"/>
    </location>
</feature>
<dbReference type="PROSITE" id="PS50850">
    <property type="entry name" value="MFS"/>
    <property type="match status" value="1"/>
</dbReference>
<keyword evidence="4" id="KW-0472">Membrane</keyword>